<gene>
    <name evidence="1" type="ORF">AMORRO_LOCUS13770</name>
</gene>
<organism evidence="1 2">
    <name type="scientific">Acaulospora morrowiae</name>
    <dbReference type="NCBI Taxonomy" id="94023"/>
    <lineage>
        <taxon>Eukaryota</taxon>
        <taxon>Fungi</taxon>
        <taxon>Fungi incertae sedis</taxon>
        <taxon>Mucoromycota</taxon>
        <taxon>Glomeromycotina</taxon>
        <taxon>Glomeromycetes</taxon>
        <taxon>Diversisporales</taxon>
        <taxon>Acaulosporaceae</taxon>
        <taxon>Acaulospora</taxon>
    </lineage>
</organism>
<name>A0A9N9IBR9_9GLOM</name>
<dbReference type="AlphaFoldDB" id="A0A9N9IBR9"/>
<accession>A0A9N9IBR9</accession>
<sequence length="63" mass="7266">LNFTVKEWQYNAFQIIIPISKVFWDPSFPIPAAYVPVLPANIIGSNFIIDLYWIQQIALKAEV</sequence>
<dbReference type="EMBL" id="CAJVPV010024905">
    <property type="protein sequence ID" value="CAG8727623.1"/>
    <property type="molecule type" value="Genomic_DNA"/>
</dbReference>
<feature type="non-terminal residue" evidence="1">
    <location>
        <position position="1"/>
    </location>
</feature>
<evidence type="ECO:0000313" key="1">
    <source>
        <dbReference type="EMBL" id="CAG8727623.1"/>
    </source>
</evidence>
<comment type="caution">
    <text evidence="1">The sequence shown here is derived from an EMBL/GenBank/DDBJ whole genome shotgun (WGS) entry which is preliminary data.</text>
</comment>
<protein>
    <submittedName>
        <fullName evidence="1">17422_t:CDS:1</fullName>
    </submittedName>
</protein>
<dbReference type="OrthoDB" id="2333333at2759"/>
<evidence type="ECO:0000313" key="2">
    <source>
        <dbReference type="Proteomes" id="UP000789342"/>
    </source>
</evidence>
<keyword evidence="2" id="KW-1185">Reference proteome</keyword>
<reference evidence="1" key="1">
    <citation type="submission" date="2021-06" db="EMBL/GenBank/DDBJ databases">
        <authorList>
            <person name="Kallberg Y."/>
            <person name="Tangrot J."/>
            <person name="Rosling A."/>
        </authorList>
    </citation>
    <scope>NUCLEOTIDE SEQUENCE</scope>
    <source>
        <strain evidence="1">CL551</strain>
    </source>
</reference>
<proteinExistence type="predicted"/>
<dbReference type="Proteomes" id="UP000789342">
    <property type="component" value="Unassembled WGS sequence"/>
</dbReference>